<feature type="region of interest" description="Disordered" evidence="13">
    <location>
        <begin position="1637"/>
        <end position="1661"/>
    </location>
</feature>
<keyword evidence="6" id="KW-0694">RNA-binding</keyword>
<proteinExistence type="predicted"/>
<evidence type="ECO:0000256" key="13">
    <source>
        <dbReference type="SAM" id="MobiDB-lite"/>
    </source>
</evidence>
<dbReference type="Gene3D" id="3.30.70.330">
    <property type="match status" value="1"/>
</dbReference>
<dbReference type="PROSITE" id="PS50103">
    <property type="entry name" value="ZF_C3H1"/>
    <property type="match status" value="1"/>
</dbReference>
<dbReference type="CDD" id="cd12438">
    <property type="entry name" value="RRM_CNOT4"/>
    <property type="match status" value="1"/>
</dbReference>
<feature type="compositionally biased region" description="Polar residues" evidence="13">
    <location>
        <begin position="293"/>
        <end position="303"/>
    </location>
</feature>
<evidence type="ECO:0000313" key="17">
    <source>
        <dbReference type="Proteomes" id="UP000053411"/>
    </source>
</evidence>
<feature type="compositionally biased region" description="Polar residues" evidence="13">
    <location>
        <begin position="810"/>
        <end position="830"/>
    </location>
</feature>
<dbReference type="FunFam" id="3.30.70.330:FF:000257">
    <property type="entry name" value="CCR4-NOT core complex subunit Not4"/>
    <property type="match status" value="1"/>
</dbReference>
<feature type="region of interest" description="Disordered" evidence="13">
    <location>
        <begin position="742"/>
        <end position="1230"/>
    </location>
</feature>
<evidence type="ECO:0000313" key="16">
    <source>
        <dbReference type="EMBL" id="KIX98436.1"/>
    </source>
</evidence>
<feature type="region of interest" description="Disordered" evidence="13">
    <location>
        <begin position="702"/>
        <end position="728"/>
    </location>
</feature>
<feature type="coiled-coil region" evidence="12">
    <location>
        <begin position="1591"/>
        <end position="1618"/>
    </location>
</feature>
<dbReference type="Proteomes" id="UP000053411">
    <property type="component" value="Unassembled WGS sequence"/>
</dbReference>
<dbReference type="FunFam" id="3.30.40.10:FF:000006">
    <property type="entry name" value="CCR4-NOT transcription complex subunit 4"/>
    <property type="match status" value="1"/>
</dbReference>
<dbReference type="InterPro" id="IPR034261">
    <property type="entry name" value="CNOT4_RRM"/>
</dbReference>
<feature type="region of interest" description="Disordered" evidence="13">
    <location>
        <begin position="336"/>
        <end position="382"/>
    </location>
</feature>
<dbReference type="Pfam" id="PF14570">
    <property type="entry name" value="zf-RING_4"/>
    <property type="match status" value="1"/>
</dbReference>
<feature type="region of interest" description="Disordered" evidence="13">
    <location>
        <begin position="1439"/>
        <end position="1574"/>
    </location>
</feature>
<dbReference type="VEuPathDB" id="FungiDB:Z520_05737"/>
<feature type="region of interest" description="Disordered" evidence="13">
    <location>
        <begin position="474"/>
        <end position="499"/>
    </location>
</feature>
<dbReference type="GO" id="GO:0000956">
    <property type="term" value="P:nuclear-transcribed mRNA catabolic process"/>
    <property type="evidence" value="ECO:0007669"/>
    <property type="project" value="UniProtKB-ARBA"/>
</dbReference>
<feature type="compositionally biased region" description="Basic and acidic residues" evidence="13">
    <location>
        <begin position="281"/>
        <end position="292"/>
    </location>
</feature>
<feature type="compositionally biased region" description="Polar residues" evidence="13">
    <location>
        <begin position="268"/>
        <end position="277"/>
    </location>
</feature>
<feature type="compositionally biased region" description="Polar residues" evidence="13">
    <location>
        <begin position="776"/>
        <end position="793"/>
    </location>
</feature>
<comment type="subcellular location">
    <subcellularLocation>
        <location evidence="1">Nucleus</location>
    </subcellularLocation>
</comment>
<feature type="compositionally biased region" description="Polar residues" evidence="13">
    <location>
        <begin position="1546"/>
        <end position="1563"/>
    </location>
</feature>
<keyword evidence="7" id="KW-0805">Transcription regulation</keyword>
<evidence type="ECO:0000256" key="6">
    <source>
        <dbReference type="ARBA" id="ARBA00022884"/>
    </source>
</evidence>
<evidence type="ECO:0000256" key="5">
    <source>
        <dbReference type="ARBA" id="ARBA00022833"/>
    </source>
</evidence>
<evidence type="ECO:0000256" key="1">
    <source>
        <dbReference type="ARBA" id="ARBA00004123"/>
    </source>
</evidence>
<dbReference type="InterPro" id="IPR000571">
    <property type="entry name" value="Znf_CCCH"/>
</dbReference>
<keyword evidence="8 12" id="KW-0175">Coiled coil</keyword>
<evidence type="ECO:0000256" key="9">
    <source>
        <dbReference type="ARBA" id="ARBA00023163"/>
    </source>
</evidence>
<feature type="compositionally biased region" description="Basic and acidic residues" evidence="13">
    <location>
        <begin position="1089"/>
        <end position="1110"/>
    </location>
</feature>
<keyword evidence="10" id="KW-0539">Nucleus</keyword>
<keyword evidence="17" id="KW-1185">Reference proteome</keyword>
<dbReference type="STRING" id="1442371.A0A0D2IN62"/>
<dbReference type="InterPro" id="IPR035979">
    <property type="entry name" value="RBD_domain_sf"/>
</dbReference>
<feature type="coiled-coil region" evidence="12">
    <location>
        <begin position="80"/>
        <end position="108"/>
    </location>
</feature>
<feature type="compositionally biased region" description="Polar residues" evidence="13">
    <location>
        <begin position="1196"/>
        <end position="1220"/>
    </location>
</feature>
<evidence type="ECO:0000256" key="7">
    <source>
        <dbReference type="ARBA" id="ARBA00023015"/>
    </source>
</evidence>
<dbReference type="RefSeq" id="XP_016632559.1">
    <property type="nucleotide sequence ID" value="XM_016776240.1"/>
</dbReference>
<feature type="compositionally biased region" description="Low complexity" evidence="13">
    <location>
        <begin position="1049"/>
        <end position="1061"/>
    </location>
</feature>
<feature type="compositionally biased region" description="Basic and acidic residues" evidence="13">
    <location>
        <begin position="1181"/>
        <end position="1192"/>
    </location>
</feature>
<dbReference type="InterPro" id="IPR039515">
    <property type="entry name" value="NOT4_mRING-HC-C4C4"/>
</dbReference>
<evidence type="ECO:0008006" key="18">
    <source>
        <dbReference type="Google" id="ProtNLM"/>
    </source>
</evidence>
<dbReference type="GO" id="GO:0003723">
    <property type="term" value="F:RNA binding"/>
    <property type="evidence" value="ECO:0007669"/>
    <property type="project" value="UniProtKB-KW"/>
</dbReference>
<dbReference type="CDD" id="cd16618">
    <property type="entry name" value="mRING-HC-C4C4_CNOT4"/>
    <property type="match status" value="1"/>
</dbReference>
<feature type="compositionally biased region" description="Basic and acidic residues" evidence="13">
    <location>
        <begin position="1150"/>
        <end position="1173"/>
    </location>
</feature>
<dbReference type="PANTHER" id="PTHR12603">
    <property type="entry name" value="CCR4-NOT TRANSCRIPTION COMPLEX RELATED"/>
    <property type="match status" value="1"/>
</dbReference>
<gene>
    <name evidence="16" type="ORF">Z520_05737</name>
</gene>
<dbReference type="InterPro" id="IPR039780">
    <property type="entry name" value="Mot2"/>
</dbReference>
<name>A0A0D2IN62_9EURO</name>
<dbReference type="PROSITE" id="PS50089">
    <property type="entry name" value="ZF_RING_2"/>
    <property type="match status" value="1"/>
</dbReference>
<feature type="compositionally biased region" description="Polar residues" evidence="13">
    <location>
        <begin position="1012"/>
        <end position="1034"/>
    </location>
</feature>
<feature type="compositionally biased region" description="Polar residues" evidence="13">
    <location>
        <begin position="1111"/>
        <end position="1120"/>
    </location>
</feature>
<keyword evidence="9" id="KW-0804">Transcription</keyword>
<feature type="region of interest" description="Disordered" evidence="13">
    <location>
        <begin position="253"/>
        <end position="303"/>
    </location>
</feature>
<feature type="compositionally biased region" description="Acidic residues" evidence="13">
    <location>
        <begin position="1439"/>
        <end position="1481"/>
    </location>
</feature>
<keyword evidence="2" id="KW-0678">Repressor</keyword>
<evidence type="ECO:0000256" key="8">
    <source>
        <dbReference type="ARBA" id="ARBA00023054"/>
    </source>
</evidence>
<dbReference type="GO" id="GO:0061630">
    <property type="term" value="F:ubiquitin protein ligase activity"/>
    <property type="evidence" value="ECO:0007669"/>
    <property type="project" value="UniProtKB-ARBA"/>
</dbReference>
<dbReference type="SUPFAM" id="SSF57850">
    <property type="entry name" value="RING/U-box"/>
    <property type="match status" value="1"/>
</dbReference>
<dbReference type="SMART" id="SM00361">
    <property type="entry name" value="RRM_1"/>
    <property type="match status" value="1"/>
</dbReference>
<protein>
    <recommendedName>
        <fullName evidence="18">RING-type domain-containing protein</fullName>
    </recommendedName>
</protein>
<dbReference type="PANTHER" id="PTHR12603:SF0">
    <property type="entry name" value="CCR4-NOT TRANSCRIPTION COMPLEX SUBUNIT 4"/>
    <property type="match status" value="1"/>
</dbReference>
<evidence type="ECO:0000256" key="4">
    <source>
        <dbReference type="ARBA" id="ARBA00022771"/>
    </source>
</evidence>
<evidence type="ECO:0000256" key="3">
    <source>
        <dbReference type="ARBA" id="ARBA00022723"/>
    </source>
</evidence>
<feature type="compositionally biased region" description="Basic and acidic residues" evidence="13">
    <location>
        <begin position="852"/>
        <end position="862"/>
    </location>
</feature>
<feature type="compositionally biased region" description="Basic residues" evidence="13">
    <location>
        <begin position="705"/>
        <end position="716"/>
    </location>
</feature>
<dbReference type="GO" id="GO:0010557">
    <property type="term" value="P:positive regulation of macromolecule biosynthetic process"/>
    <property type="evidence" value="ECO:0007669"/>
    <property type="project" value="UniProtKB-ARBA"/>
</dbReference>
<feature type="domain" description="C3H1-type" evidence="15">
    <location>
        <begin position="202"/>
        <end position="229"/>
    </location>
</feature>
<feature type="coiled-coil region" evidence="12">
    <location>
        <begin position="425"/>
        <end position="456"/>
    </location>
</feature>
<dbReference type="InterPro" id="IPR013083">
    <property type="entry name" value="Znf_RING/FYVE/PHD"/>
</dbReference>
<feature type="region of interest" description="Disordered" evidence="13">
    <location>
        <begin position="560"/>
        <end position="589"/>
    </location>
</feature>
<dbReference type="GO" id="GO:0051254">
    <property type="term" value="P:positive regulation of RNA metabolic process"/>
    <property type="evidence" value="ECO:0007669"/>
    <property type="project" value="UniProtKB-ARBA"/>
</dbReference>
<dbReference type="OrthoDB" id="1923159at2759"/>
<feature type="domain" description="RING-type" evidence="14">
    <location>
        <begin position="16"/>
        <end position="60"/>
    </location>
</feature>
<dbReference type="GO" id="GO:0030015">
    <property type="term" value="C:CCR4-NOT core complex"/>
    <property type="evidence" value="ECO:0007669"/>
    <property type="project" value="UniProtKB-ARBA"/>
</dbReference>
<feature type="compositionally biased region" description="Low complexity" evidence="13">
    <location>
        <begin position="986"/>
        <end position="1004"/>
    </location>
</feature>
<evidence type="ECO:0000256" key="11">
    <source>
        <dbReference type="PROSITE-ProRule" id="PRU00723"/>
    </source>
</evidence>
<dbReference type="GO" id="GO:0005634">
    <property type="term" value="C:nucleus"/>
    <property type="evidence" value="ECO:0007669"/>
    <property type="project" value="UniProtKB-SubCell"/>
</dbReference>
<keyword evidence="5 11" id="KW-0862">Zinc</keyword>
<evidence type="ECO:0000256" key="2">
    <source>
        <dbReference type="ARBA" id="ARBA00022491"/>
    </source>
</evidence>
<accession>A0A0D2IN62</accession>
<feature type="compositionally biased region" description="Polar residues" evidence="13">
    <location>
        <begin position="561"/>
        <end position="572"/>
    </location>
</feature>
<dbReference type="EMBL" id="KN848071">
    <property type="protein sequence ID" value="KIX98436.1"/>
    <property type="molecule type" value="Genomic_DNA"/>
</dbReference>
<evidence type="ECO:0000259" key="15">
    <source>
        <dbReference type="PROSITE" id="PS50103"/>
    </source>
</evidence>
<organism evidence="16 17">
    <name type="scientific">Fonsecaea multimorphosa CBS 102226</name>
    <dbReference type="NCBI Taxonomy" id="1442371"/>
    <lineage>
        <taxon>Eukaryota</taxon>
        <taxon>Fungi</taxon>
        <taxon>Dikarya</taxon>
        <taxon>Ascomycota</taxon>
        <taxon>Pezizomycotina</taxon>
        <taxon>Eurotiomycetes</taxon>
        <taxon>Chaetothyriomycetidae</taxon>
        <taxon>Chaetothyriales</taxon>
        <taxon>Herpotrichiellaceae</taxon>
        <taxon>Fonsecaea</taxon>
    </lineage>
</organism>
<dbReference type="Gene3D" id="3.30.40.10">
    <property type="entry name" value="Zinc/RING finger domain, C3HC4 (zinc finger)"/>
    <property type="match status" value="1"/>
</dbReference>
<keyword evidence="3 11" id="KW-0479">Metal-binding</keyword>
<feature type="compositionally biased region" description="Polar residues" evidence="13">
    <location>
        <begin position="580"/>
        <end position="589"/>
    </location>
</feature>
<dbReference type="GO" id="GO:0016567">
    <property type="term" value="P:protein ubiquitination"/>
    <property type="evidence" value="ECO:0007669"/>
    <property type="project" value="TreeGrafter"/>
</dbReference>
<dbReference type="GO" id="GO:0008270">
    <property type="term" value="F:zinc ion binding"/>
    <property type="evidence" value="ECO:0007669"/>
    <property type="project" value="UniProtKB-KW"/>
</dbReference>
<keyword evidence="4 11" id="KW-0863">Zinc-finger</keyword>
<feature type="zinc finger region" description="C3H1-type" evidence="11">
    <location>
        <begin position="202"/>
        <end position="229"/>
    </location>
</feature>
<dbReference type="InterPro" id="IPR001841">
    <property type="entry name" value="Znf_RING"/>
</dbReference>
<feature type="compositionally biased region" description="Low complexity" evidence="13">
    <location>
        <begin position="831"/>
        <end position="843"/>
    </location>
</feature>
<evidence type="ECO:0000256" key="12">
    <source>
        <dbReference type="SAM" id="Coils"/>
    </source>
</evidence>
<dbReference type="SUPFAM" id="SSF54928">
    <property type="entry name" value="RNA-binding domain, RBD"/>
    <property type="match status" value="1"/>
</dbReference>
<feature type="compositionally biased region" description="Basic and acidic residues" evidence="13">
    <location>
        <begin position="897"/>
        <end position="930"/>
    </location>
</feature>
<dbReference type="InterPro" id="IPR003954">
    <property type="entry name" value="RRM_euk-type"/>
</dbReference>
<reference evidence="16 17" key="1">
    <citation type="submission" date="2015-01" db="EMBL/GenBank/DDBJ databases">
        <title>The Genome Sequence of Fonsecaea multimorphosa CBS 102226.</title>
        <authorList>
            <consortium name="The Broad Institute Genomics Platform"/>
            <person name="Cuomo C."/>
            <person name="de Hoog S."/>
            <person name="Gorbushina A."/>
            <person name="Stielow B."/>
            <person name="Teixiera M."/>
            <person name="Abouelleil A."/>
            <person name="Chapman S.B."/>
            <person name="Priest M."/>
            <person name="Young S.K."/>
            <person name="Wortman J."/>
            <person name="Nusbaum C."/>
            <person name="Birren B."/>
        </authorList>
    </citation>
    <scope>NUCLEOTIDE SEQUENCE [LARGE SCALE GENOMIC DNA]</scope>
    <source>
        <strain evidence="16 17">CBS 102226</strain>
    </source>
</reference>
<sequence length="1945" mass="212762">MSRSQDTVIDDDEETCPLCIEEFDLSDKNFRPCPCGYQICQFCFNSLKTTYEKSTCPNCRRPYDEKTIQYKIPTAEEFKLDQLNKNKKQAAAKRKETEKREVENSSRRNLAGVRVKQQNLVYVIGLIPQIKDEQALLQTLRGPEYFGQYGEIEKIVVSKAKPGAANQGIGVYVTYARKEDAALCINTVDGSLNGDRVLRAQFGTTKYCSAYLRGETCTNKNCSFLHETGEDGQHSSLQNEPHGARLPIRPAVSAQNSSMNPPPRPLSAAQNASTQPMARQGSKENDNSRKNSQDGSALPSTASWATANASIARTRRASQTNSRATPSPQAIHASLAAQKPDEPKAKEPLVGQPSTSTAPSPPKTAPRPDQTVPKPKPKPLDPIQQQYEEVLRCVSRNYRFVYDDSCLSPEARAAVDDMPCFIDPYGGAKRRAMREKEEAERAKLEAEAKAKLEAQATSAAEETLDEDNVVAGSLALGGEPEDDPRGSSARGAIGRPHQSLTQTLTDQFSSMVMNSRSLTPQQRQQLALLNTGNLPQAPGLGQPSSQNIAFEMSDFDRRGPQYSQAQYEQISSHQRHGSRYFNNDTKTTTSNRFQGQQQSFYSSGVQGPPPGLPTAGTPPVSGGGMFAHGQNFTNPGFGTSKDINAEVYSRNRSGTNQGHDLSKRELLLSLQNNPLRSPPLSAPAPGVLNPLYAQYQTYQDPGLVKQRKKGKKHRHANTSSSGGGVEHLADPSIASARVHQSNTTGQGLFGGNQVDETNFPPLPTRSDTQPPPLHSRVSSFQSHYSSGLRSSTPKIPPGFELSHGHPPSIRSVSPTQPAQAVGQRGTSISSVPIAPAVPIMPIARHTSTPKPKGSDPSKEDSKIMPVDDAPTSSKKPSIGANEISLGSPKPKSSRQKSGTEKKADVANKVEEKIEKKDDSQTLAKAEDIKGKGKAPALRPGKIELPQGTVSDAPTESPLPVVNTSGLDKSATPILDSAVVGTPATMSPRPITPVTTTPPETSKTSMARPRTLRVTTGMPTKTVDQTPASATTEKSSAVPPVSAMKKGSRRLSLSSAQLSRPSTPAMSERPSHDASRASSPPPSIVGSAPERSKSKAQLKKERREKAKKTNETNDAVPSAASTPVVEEVAPVIARQKKQKKQRVENSTPASGDEKAKPETQEIGTKLREAIEKQNMETTVDGADQKKTLEKDKAAVLASQQAEKSASQTQKSGTPRTATPKQESAGKGGEAKATYTMRDLHDEAEKMVAATDGLSTHAAIQKLLNEHISSMPKIFSSLIQMGDLSRDHPWLNPPSFNSATYKLPPDSRRGQEYLDGNGYSANDAFGYIYLPLKEKQALKDGNAVSVADAGERRDDLLKRCLVTPNGWVLRHLSAEEGEKLLELEEKRQIYLEEFGDLGIMAGLGVLEADDYTNLGGGMERLARQGERHGVVWIMGEDGDIVDDDEFEPFDDEDGEIDGEIGDSDEEGEEEEYGEEEGLDDEGEAGFAADDSVNMPGGWDLPPRNPHHATRLGSGGRINSLPGLGPHSRTNALRLPSRGPPIGVEDPTPQDNRVTAGPSTAPQNASKHPLPASAAANAANATTTENVNVRLLDADALQKRVQETQKALDTARKEMEKAEKLWNKKAKDIGRWRDGLIGSLGSSSRRAKGKAKAKEKGKGKAKAMIDKQQSTQGIEIELPQAEPLPPRFLDVFETDSDAPATQLWIEGLLVDDDFQMKRDICTTVSETIRPSLNDREKHMVQILRASDTFDRQVIRRKIFTVEEWDWRYRDDQVDGNGAGPRLRGPDRLVPHVAAAAAALDGIDLEEIRSDIEPRRRMREWLLLTRRIREPWENRTSLLASPVPTSVKVCLPPPELWHLFGGSLVNFERRARVRKVNPKEWKTLLFLIELIRHRWELQNKGLLSPEDFQTPQRRDDLWEWALHCYDGLLRIWQFQNGKSPTGYLKKRSR</sequence>
<evidence type="ECO:0000256" key="10">
    <source>
        <dbReference type="ARBA" id="ARBA00023242"/>
    </source>
</evidence>
<dbReference type="GeneID" id="27711483"/>
<dbReference type="InterPro" id="IPR012677">
    <property type="entry name" value="Nucleotide-bd_a/b_plait_sf"/>
</dbReference>
<evidence type="ECO:0000259" key="14">
    <source>
        <dbReference type="PROSITE" id="PS50089"/>
    </source>
</evidence>